<evidence type="ECO:0000256" key="1">
    <source>
        <dbReference type="ARBA" id="ARBA00004123"/>
    </source>
</evidence>
<dbReference type="PANTHER" id="PTHR12687">
    <property type="entry name" value="NUCLEOLAR COMPLEX 2 AND RAD4-RELATED"/>
    <property type="match status" value="1"/>
</dbReference>
<dbReference type="Proteomes" id="UP001470230">
    <property type="component" value="Unassembled WGS sequence"/>
</dbReference>
<comment type="subcellular location">
    <subcellularLocation>
        <location evidence="1">Nucleus</location>
    </subcellularLocation>
</comment>
<dbReference type="InterPro" id="IPR005343">
    <property type="entry name" value="Noc2"/>
</dbReference>
<gene>
    <name evidence="5" type="ORF">M9Y10_008685</name>
</gene>
<comment type="similarity">
    <text evidence="2">Belongs to the NOC2 family.</text>
</comment>
<keyword evidence="6" id="KW-1185">Reference proteome</keyword>
<reference evidence="5 6" key="1">
    <citation type="submission" date="2024-04" db="EMBL/GenBank/DDBJ databases">
        <title>Tritrichomonas musculus Genome.</title>
        <authorList>
            <person name="Alves-Ferreira E."/>
            <person name="Grigg M."/>
            <person name="Lorenzi H."/>
            <person name="Galac M."/>
        </authorList>
    </citation>
    <scope>NUCLEOTIDE SEQUENCE [LARGE SCALE GENOMIC DNA]</scope>
    <source>
        <strain evidence="5 6">EAF2021</strain>
    </source>
</reference>
<proteinExistence type="inferred from homology"/>
<evidence type="ECO:0000313" key="5">
    <source>
        <dbReference type="EMBL" id="KAK8870798.1"/>
    </source>
</evidence>
<dbReference type="Pfam" id="PF03715">
    <property type="entry name" value="Noc2"/>
    <property type="match status" value="1"/>
</dbReference>
<keyword evidence="3" id="KW-0539">Nucleus</keyword>
<accession>A0ABR2IYU1</accession>
<organism evidence="5 6">
    <name type="scientific">Tritrichomonas musculus</name>
    <dbReference type="NCBI Taxonomy" id="1915356"/>
    <lineage>
        <taxon>Eukaryota</taxon>
        <taxon>Metamonada</taxon>
        <taxon>Parabasalia</taxon>
        <taxon>Tritrichomonadida</taxon>
        <taxon>Tritrichomonadidae</taxon>
        <taxon>Tritrichomonas</taxon>
    </lineage>
</organism>
<evidence type="ECO:0000256" key="3">
    <source>
        <dbReference type="ARBA" id="ARBA00023242"/>
    </source>
</evidence>
<name>A0ABR2IYU1_9EUKA</name>
<dbReference type="PANTHER" id="PTHR12687:SF4">
    <property type="entry name" value="NUCLEOLAR COMPLEX PROTEIN 2 HOMOLOG"/>
    <property type="match status" value="1"/>
</dbReference>
<comment type="caution">
    <text evidence="5">The sequence shown here is derived from an EMBL/GenBank/DDBJ whole genome shotgun (WGS) entry which is preliminary data.</text>
</comment>
<feature type="region of interest" description="Disordered" evidence="4">
    <location>
        <begin position="1"/>
        <end position="27"/>
    </location>
</feature>
<evidence type="ECO:0000313" key="6">
    <source>
        <dbReference type="Proteomes" id="UP001470230"/>
    </source>
</evidence>
<dbReference type="InterPro" id="IPR016024">
    <property type="entry name" value="ARM-type_fold"/>
</dbReference>
<protein>
    <submittedName>
        <fullName evidence="5">Nucleolar Complex 2 protein</fullName>
    </submittedName>
</protein>
<dbReference type="EMBL" id="JAPFFF010000014">
    <property type="protein sequence ID" value="KAK8870798.1"/>
    <property type="molecule type" value="Genomic_DNA"/>
</dbReference>
<dbReference type="SUPFAM" id="SSF48371">
    <property type="entry name" value="ARM repeat"/>
    <property type="match status" value="1"/>
</dbReference>
<sequence>MSGIRDFEEEDIPEYDEENDAEEEEEVGELIVIDNELITSLKEGIESENPIQLAQAVDVIIGFLGYKTNFTAEEDLEQSPLLSLLPKLVPKLLDLHNESKEGSTKREKVDHLLETLSAGILDSFEKFKKDADLFDIYCKSIASTRKFVDEKVLKKAFIDASKLGLAKESYRNSIYPLFGELLSDETLGTTVLQMQYSELTKLNEQDAIESLLPSILNFYLDHKDEVLPYVKSLVKRLSSELIDTMEKSDKSMISWRTLATLKLISQYMIETNERRLIYPVFLILTSFLRHFPIKTYLPFQIRIANILNQLSQSFEVFEPILCWATDSIQFICSSNCKPGSKFNWDTELRSPQILTYEFCHGAIEHLKRIFFANLLSNCESIAFPEYIMPIKEHLAAIVATKTKLSFEVKFLLNQISEQSKTLVNLKRGIEWSTRQEQITQWKETIEQNSPTPLKDTLVRQSNIEEKKRKMKEEQNIKTKIDDGTGITAEVATADDV</sequence>
<feature type="compositionally biased region" description="Acidic residues" evidence="4">
    <location>
        <begin position="7"/>
        <end position="27"/>
    </location>
</feature>
<evidence type="ECO:0000256" key="2">
    <source>
        <dbReference type="ARBA" id="ARBA00005907"/>
    </source>
</evidence>
<evidence type="ECO:0000256" key="4">
    <source>
        <dbReference type="SAM" id="MobiDB-lite"/>
    </source>
</evidence>